<protein>
    <submittedName>
        <fullName evidence="1">Pentapeptide repeat-containing protein</fullName>
    </submittedName>
</protein>
<accession>A0A7S8C9J7</accession>
<evidence type="ECO:0000313" key="1">
    <source>
        <dbReference type="EMBL" id="QPC45873.1"/>
    </source>
</evidence>
<dbReference type="SUPFAM" id="SSF141571">
    <property type="entry name" value="Pentapeptide repeat-like"/>
    <property type="match status" value="1"/>
</dbReference>
<dbReference type="EMBL" id="CP049742">
    <property type="protein sequence ID" value="QPC45873.1"/>
    <property type="molecule type" value="Genomic_DNA"/>
</dbReference>
<evidence type="ECO:0000313" key="2">
    <source>
        <dbReference type="Proteomes" id="UP000593626"/>
    </source>
</evidence>
<organism evidence="1 2">
    <name type="scientific">Mangrovibacillus cuniculi</name>
    <dbReference type="NCBI Taxonomy" id="2593652"/>
    <lineage>
        <taxon>Bacteria</taxon>
        <taxon>Bacillati</taxon>
        <taxon>Bacillota</taxon>
        <taxon>Bacilli</taxon>
        <taxon>Bacillales</taxon>
        <taxon>Bacillaceae</taxon>
        <taxon>Mangrovibacillus</taxon>
    </lineage>
</organism>
<dbReference type="KEGG" id="mcui:G8O30_02315"/>
<name>A0A7S8C9J7_9BACI</name>
<keyword evidence="2" id="KW-1185">Reference proteome</keyword>
<dbReference type="PANTHER" id="PTHR14136">
    <property type="entry name" value="BTB_POZ DOMAIN-CONTAINING PROTEIN KCTD9"/>
    <property type="match status" value="1"/>
</dbReference>
<proteinExistence type="predicted"/>
<dbReference type="RefSeq" id="WP_239673391.1">
    <property type="nucleotide sequence ID" value="NZ_CP049742.1"/>
</dbReference>
<dbReference type="AlphaFoldDB" id="A0A7S8C9J7"/>
<dbReference type="PANTHER" id="PTHR14136:SF17">
    <property type="entry name" value="BTB_POZ DOMAIN-CONTAINING PROTEIN KCTD9"/>
    <property type="match status" value="1"/>
</dbReference>
<dbReference type="InterPro" id="IPR001646">
    <property type="entry name" value="5peptide_repeat"/>
</dbReference>
<dbReference type="InterPro" id="IPR051082">
    <property type="entry name" value="Pentapeptide-BTB/POZ_domain"/>
</dbReference>
<dbReference type="Proteomes" id="UP000593626">
    <property type="component" value="Chromosome"/>
</dbReference>
<sequence length="203" mass="23101">MKKLLSPRLPTKQPPLRPTDEIWTGFFSKGELEGEEDRVTQHAHFQQVQFTGDWTKSEWSDVLFERCDFSGSNFSDASFYRVQFHDCKLDGVNLSGCVIRNGRFDQSRMKLASFGFSNFKMVRMQDCALDEADFYELRHEHFSIDACTLHSANFGGVVLKDFDLSTCSFERIIVSIEKIAGCIISPEQAVGFVKAIGMVVKED</sequence>
<reference evidence="1 2" key="1">
    <citation type="submission" date="2019-07" db="EMBL/GenBank/DDBJ databases">
        <title>Genome sequence of 2 isolates from Red Sea Mangroves.</title>
        <authorList>
            <person name="Sefrji F."/>
            <person name="Michoud G."/>
            <person name="Merlino G."/>
            <person name="Daffonchio D."/>
        </authorList>
    </citation>
    <scope>NUCLEOTIDE SEQUENCE [LARGE SCALE GENOMIC DNA]</scope>
    <source>
        <strain evidence="1 2">R1DC41</strain>
    </source>
</reference>
<dbReference type="Pfam" id="PF13599">
    <property type="entry name" value="Pentapeptide_4"/>
    <property type="match status" value="1"/>
</dbReference>
<dbReference type="Gene3D" id="2.160.20.80">
    <property type="entry name" value="E3 ubiquitin-protein ligase SopA"/>
    <property type="match status" value="1"/>
</dbReference>
<gene>
    <name evidence="1" type="ORF">G8O30_02315</name>
</gene>